<dbReference type="GO" id="GO:0045944">
    <property type="term" value="P:positive regulation of transcription by RNA polymerase II"/>
    <property type="evidence" value="ECO:0007669"/>
    <property type="project" value="EnsemblFungi"/>
</dbReference>
<dbReference type="GO" id="GO:0032221">
    <property type="term" value="C:Rpd3S complex"/>
    <property type="evidence" value="ECO:0007669"/>
    <property type="project" value="EnsemblFungi"/>
</dbReference>
<feature type="region of interest" description="Disordered" evidence="8">
    <location>
        <begin position="1088"/>
        <end position="1107"/>
    </location>
</feature>
<dbReference type="FunFam" id="1.20.1160.11:FF:000001">
    <property type="entry name" value="Paired amphipathic helix protein Sin3"/>
    <property type="match status" value="1"/>
</dbReference>
<dbReference type="InterPro" id="IPR003822">
    <property type="entry name" value="PAH"/>
</dbReference>
<dbReference type="GO" id="GO:0016479">
    <property type="term" value="P:negative regulation of transcription by RNA polymerase I"/>
    <property type="evidence" value="ECO:0007669"/>
    <property type="project" value="EnsemblFungi"/>
</dbReference>
<accession>A0A1L0B0M6</accession>
<dbReference type="Pfam" id="PF08295">
    <property type="entry name" value="Sin3_corepress"/>
    <property type="match status" value="1"/>
</dbReference>
<feature type="compositionally biased region" description="Polar residues" evidence="8">
    <location>
        <begin position="24"/>
        <end position="40"/>
    </location>
</feature>
<dbReference type="SUPFAM" id="SSF47762">
    <property type="entry name" value="PAH2 domain"/>
    <property type="match status" value="3"/>
</dbReference>
<dbReference type="GO" id="GO:0061188">
    <property type="term" value="P:negative regulation of rDNA heterochromatin formation"/>
    <property type="evidence" value="ECO:0007669"/>
    <property type="project" value="EnsemblFungi"/>
</dbReference>
<keyword evidence="6 7" id="KW-0539">Nucleus</keyword>
<dbReference type="GO" id="GO:0051321">
    <property type="term" value="P:meiotic cell cycle"/>
    <property type="evidence" value="ECO:0007669"/>
    <property type="project" value="EnsemblFungi"/>
</dbReference>
<dbReference type="FunFam" id="1.20.1160.11:FF:000003">
    <property type="entry name" value="Paired amphipathic helix SIN3-like protein"/>
    <property type="match status" value="1"/>
</dbReference>
<dbReference type="GO" id="GO:0070550">
    <property type="term" value="P:rDNA chromatin condensation"/>
    <property type="evidence" value="ECO:0007669"/>
    <property type="project" value="EnsemblFungi"/>
</dbReference>
<gene>
    <name evidence="10" type="ORF">HGUI_00715</name>
</gene>
<feature type="compositionally biased region" description="Low complexity" evidence="8">
    <location>
        <begin position="11"/>
        <end position="23"/>
    </location>
</feature>
<dbReference type="GO" id="GO:0033698">
    <property type="term" value="C:Rpd3L complex"/>
    <property type="evidence" value="ECO:0007669"/>
    <property type="project" value="EnsemblFungi"/>
</dbReference>
<dbReference type="Gene3D" id="1.20.1160.11">
    <property type="entry name" value="Paired amphipathic helix"/>
    <property type="match status" value="3"/>
</dbReference>
<dbReference type="PANTHER" id="PTHR12346:SF0">
    <property type="entry name" value="SIN3A, ISOFORM G"/>
    <property type="match status" value="1"/>
</dbReference>
<dbReference type="InterPro" id="IPR031693">
    <property type="entry name" value="Sin3_C"/>
</dbReference>
<evidence type="ECO:0000256" key="7">
    <source>
        <dbReference type="PROSITE-ProRule" id="PRU00810"/>
    </source>
</evidence>
<dbReference type="InterPro" id="IPR013194">
    <property type="entry name" value="HDAC_interact_dom"/>
</dbReference>
<evidence type="ECO:0000256" key="5">
    <source>
        <dbReference type="ARBA" id="ARBA00023163"/>
    </source>
</evidence>
<evidence type="ECO:0000256" key="1">
    <source>
        <dbReference type="ARBA" id="ARBA00004123"/>
    </source>
</evidence>
<dbReference type="SMART" id="SM00761">
    <property type="entry name" value="HDAC_interact"/>
    <property type="match status" value="1"/>
</dbReference>
<dbReference type="FunFam" id="1.20.1160.11:FF:000002">
    <property type="entry name" value="Paired amphipathic helix protein SIN3"/>
    <property type="match status" value="1"/>
</dbReference>
<evidence type="ECO:0000256" key="3">
    <source>
        <dbReference type="ARBA" id="ARBA00022737"/>
    </source>
</evidence>
<dbReference type="GO" id="GO:0044804">
    <property type="term" value="P:nucleophagy"/>
    <property type="evidence" value="ECO:0007669"/>
    <property type="project" value="EnsemblFungi"/>
</dbReference>
<feature type="compositionally biased region" description="Polar residues" evidence="8">
    <location>
        <begin position="1"/>
        <end position="10"/>
    </location>
</feature>
<evidence type="ECO:0000256" key="6">
    <source>
        <dbReference type="ARBA" id="ARBA00023242"/>
    </source>
</evidence>
<keyword evidence="4" id="KW-0805">Transcription regulation</keyword>
<keyword evidence="5" id="KW-0804">Transcription</keyword>
<feature type="region of interest" description="Disordered" evidence="8">
    <location>
        <begin position="1"/>
        <end position="40"/>
    </location>
</feature>
<feature type="region of interest" description="Disordered" evidence="8">
    <location>
        <begin position="166"/>
        <end position="243"/>
    </location>
</feature>
<dbReference type="Pfam" id="PF02671">
    <property type="entry name" value="PAH"/>
    <property type="match status" value="3"/>
</dbReference>
<feature type="compositionally biased region" description="Basic and acidic residues" evidence="8">
    <location>
        <begin position="204"/>
        <end position="214"/>
    </location>
</feature>
<dbReference type="GO" id="GO:0006303">
    <property type="term" value="P:double-strand break repair via nonhomologous end joining"/>
    <property type="evidence" value="ECO:0007669"/>
    <property type="project" value="EnsemblFungi"/>
</dbReference>
<dbReference type="GO" id="GO:0034605">
    <property type="term" value="P:cellular response to heat"/>
    <property type="evidence" value="ECO:0007669"/>
    <property type="project" value="EnsemblFungi"/>
</dbReference>
<dbReference type="Pfam" id="PF16879">
    <property type="entry name" value="Sin3a_C"/>
    <property type="match status" value="1"/>
</dbReference>
<evidence type="ECO:0000313" key="10">
    <source>
        <dbReference type="EMBL" id="SGZ38515.1"/>
    </source>
</evidence>
<keyword evidence="3" id="KW-0677">Repeat</keyword>
<evidence type="ECO:0000313" key="11">
    <source>
        <dbReference type="Proteomes" id="UP000183365"/>
    </source>
</evidence>
<name>A0A1L0B0M6_9ASCO</name>
<dbReference type="GO" id="GO:0030174">
    <property type="term" value="P:regulation of DNA-templated DNA replication initiation"/>
    <property type="evidence" value="ECO:0007669"/>
    <property type="project" value="EnsemblFungi"/>
</dbReference>
<keyword evidence="2" id="KW-0678">Repressor</keyword>
<dbReference type="InterPro" id="IPR036600">
    <property type="entry name" value="PAH_sf"/>
</dbReference>
<dbReference type="PANTHER" id="PTHR12346">
    <property type="entry name" value="SIN3B-RELATED"/>
    <property type="match status" value="1"/>
</dbReference>
<dbReference type="GO" id="GO:0042802">
    <property type="term" value="F:identical protein binding"/>
    <property type="evidence" value="ECO:0007669"/>
    <property type="project" value="EnsemblFungi"/>
</dbReference>
<dbReference type="GO" id="GO:0000122">
    <property type="term" value="P:negative regulation of transcription by RNA polymerase II"/>
    <property type="evidence" value="ECO:0007669"/>
    <property type="project" value="EnsemblFungi"/>
</dbReference>
<feature type="compositionally biased region" description="Basic and acidic residues" evidence="8">
    <location>
        <begin position="1088"/>
        <end position="1102"/>
    </location>
</feature>
<feature type="compositionally biased region" description="Polar residues" evidence="8">
    <location>
        <begin position="179"/>
        <end position="203"/>
    </location>
</feature>
<reference evidence="11" key="1">
    <citation type="submission" date="2016-11" db="EMBL/GenBank/DDBJ databases">
        <authorList>
            <person name="Guldener U."/>
        </authorList>
    </citation>
    <scope>NUCLEOTIDE SEQUENCE [LARGE SCALE GENOMIC DNA]</scope>
</reference>
<organism evidence="10 11">
    <name type="scientific">Hanseniaspora guilliermondii</name>
    <dbReference type="NCBI Taxonomy" id="56406"/>
    <lineage>
        <taxon>Eukaryota</taxon>
        <taxon>Fungi</taxon>
        <taxon>Dikarya</taxon>
        <taxon>Ascomycota</taxon>
        <taxon>Saccharomycotina</taxon>
        <taxon>Saccharomycetes</taxon>
        <taxon>Saccharomycodales</taxon>
        <taxon>Saccharomycodaceae</taxon>
        <taxon>Hanseniaspora</taxon>
    </lineage>
</organism>
<dbReference type="Proteomes" id="UP000183365">
    <property type="component" value="Unassembled WGS sequence"/>
</dbReference>
<dbReference type="GO" id="GO:0000086">
    <property type="term" value="P:G2/M transition of mitotic cell cycle"/>
    <property type="evidence" value="ECO:0007669"/>
    <property type="project" value="EnsemblFungi"/>
</dbReference>
<dbReference type="GO" id="GO:0061186">
    <property type="term" value="P:negative regulation of silent mating-type cassette heterochromatin formation"/>
    <property type="evidence" value="ECO:0007669"/>
    <property type="project" value="EnsemblFungi"/>
</dbReference>
<feature type="domain" description="Histone deacetylase interacting" evidence="9">
    <location>
        <begin position="745"/>
        <end position="846"/>
    </location>
</feature>
<keyword evidence="11" id="KW-1185">Reference proteome</keyword>
<dbReference type="PROSITE" id="PS51477">
    <property type="entry name" value="PAH"/>
    <property type="match status" value="3"/>
</dbReference>
<sequence>MNSQKLTTHPTDSSNNNETDTTNHNGQPLSNNTYMPQTSQNAAVNALNTAAAIQESSAAKLINKSSIHNELGDVKKKSSDESALSQHNVAADQTLSRVNTSKSEPDYKSKPKEFINTGALNTANNIAAASVEKFKTDIKAVSEGIRSSIDVTNGSVYSQNLQDPTIQETNPQETEHNQQRQINESTENNNITQFTPLQISTKEMSQRFNKDSSKSEIPQVSNTLESNAPSQMATSGEQENEAYQETGFNADENDNAQRPLNVRDALSYLEEVKLQFFNRPAVYNSFLDIMKDFKAQTIDTPGVIERVSTLFSDYPLLIQGFNTFLPHGYKIEYSDVPGDPFPVKVITPYSGGAVELNAGVLHAQQQEAQISQINERNQENTAQEYIEGSRVNNNHPRDVSEYSEGKSVKVEAENAPTYQDNISQNHVIEADVNQDQQSDVEFSHAINYVNKIKTRFKSDPSVYKSFLEILQTYQTDQRPIHEVYEQVTMLFQGAPDLLDDFKKFLPDTTQEQPQGLQGPPQITTNHEIEHPVSETQKVQQMPPIGSFSPPKQAQVTDSILLNEQAQHNLILENDGHLVEAAGNADIPISNLRGQPYNPEDVNELNQQNFNPDYSSHSIGLENNMLGTGQSNVERPEIDLDPSLVPIIPEPLEPAESELEINDEVHFFEKVKKKIGSKQVYQDFLKLLNIYTQDLISKNDLIRKIAQFIGNDDELFSWFKMFIGYEELPKEIENIVYEKHRVDLDLCEACGPSYKRLPKADTFMPCSGRDEMCWEVLNDEWVGHPVWASEESGFIAHRKNQYEETLFKTEEERHEYDFYIEANLRTIQTLEVINNRINAMTPEEKASFRLPEGLGATSMTIYKKVIRKVYEKDRGLEIIEALHEHPAQTVSVVLNRLKQKDEEWRRNQREWNKVWRDIEQKVYYKSLDHLGLTFKQTDKKLLLTKQLLSDLSTIKEDPLCKEFGTSSVANKRWNPLISKPRSELVYEYKDTEILFDIVNMCKGFISKVSSYSQSDKEKLEIFLYWFVCHFFDIPYSELIENTFKDKVADDDSKVGDKRSADASLEQISLLEKLEGLNGIFSIIHKNDGGEATDHHSDDSDKSSTTETDENELFKKSILKSWSVNVVSGPVDEEAFDKKERDRFIFYGNTQIYLLVRVFSILYERLLEVKEIDKEVTADIKKRSSNGFIDQMFLSSQQISDRGFGFDGNSAYSELTRHINEFIEGKIDGSWFEESLRQAYKNKAFKLATVDKVVQQIVKQCNNCTTDKKSQSLLKLFECDRKDSALLLKNQILLRIQSRRVLDNNEMMFSIDYSKKSGRLVIQYVKTDNVPVSTENNTQSEERWKSYVQSYQMSYSTEGANAAAATDLVHEKVDADEAKEDEVIEKTKLSLEIDKTDYKSNIKQGSTNVFSQKEIEDPSLKTSAPPEPLLKEWITANSAQKSSAEETH</sequence>
<feature type="region of interest" description="Disordered" evidence="8">
    <location>
        <begin position="78"/>
        <end position="112"/>
    </location>
</feature>
<evidence type="ECO:0000259" key="9">
    <source>
        <dbReference type="SMART" id="SM00761"/>
    </source>
</evidence>
<proteinExistence type="predicted"/>
<dbReference type="GO" id="GO:0003713">
    <property type="term" value="F:transcription coactivator activity"/>
    <property type="evidence" value="ECO:0007669"/>
    <property type="project" value="EnsemblFungi"/>
</dbReference>
<dbReference type="EMBL" id="FQNF01000008">
    <property type="protein sequence ID" value="SGZ38515.1"/>
    <property type="molecule type" value="Genomic_DNA"/>
</dbReference>
<feature type="compositionally biased region" description="Polar residues" evidence="8">
    <location>
        <begin position="215"/>
        <end position="243"/>
    </location>
</feature>
<feature type="region of interest" description="Disordered" evidence="8">
    <location>
        <begin position="1401"/>
        <end position="1426"/>
    </location>
</feature>
<protein>
    <recommendedName>
        <fullName evidence="9">Histone deacetylase interacting domain-containing protein</fullName>
    </recommendedName>
</protein>
<evidence type="ECO:0000256" key="8">
    <source>
        <dbReference type="SAM" id="MobiDB-lite"/>
    </source>
</evidence>
<comment type="subcellular location">
    <subcellularLocation>
        <location evidence="1 7">Nucleus</location>
    </subcellularLocation>
</comment>
<evidence type="ECO:0000256" key="2">
    <source>
        <dbReference type="ARBA" id="ARBA00022491"/>
    </source>
</evidence>
<feature type="compositionally biased region" description="Polar residues" evidence="8">
    <location>
        <begin position="81"/>
        <end position="102"/>
    </location>
</feature>
<evidence type="ECO:0000256" key="4">
    <source>
        <dbReference type="ARBA" id="ARBA00023015"/>
    </source>
</evidence>
<dbReference type="VEuPathDB" id="FungiDB:HGUI_00715"/>
<dbReference type="OrthoDB" id="10265969at2759"/>
<dbReference type="GO" id="GO:0003714">
    <property type="term" value="F:transcription corepressor activity"/>
    <property type="evidence" value="ECO:0007669"/>
    <property type="project" value="EnsemblFungi"/>
</dbReference>
<feature type="compositionally biased region" description="Basic and acidic residues" evidence="8">
    <location>
        <begin position="103"/>
        <end position="112"/>
    </location>
</feature>
<dbReference type="InterPro" id="IPR039774">
    <property type="entry name" value="Sin3-like"/>
</dbReference>